<evidence type="ECO:0000259" key="7">
    <source>
        <dbReference type="Pfam" id="PF00350"/>
    </source>
</evidence>
<keyword evidence="4" id="KW-0342">GTP-binding</keyword>
<dbReference type="EMBL" id="JPEO01000011">
    <property type="protein sequence ID" value="KFZ36841.1"/>
    <property type="molecule type" value="Genomic_DNA"/>
</dbReference>
<comment type="caution">
    <text evidence="8">The sequence shown here is derived from an EMBL/GenBank/DDBJ whole genome shotgun (WGS) entry which is preliminary data.</text>
</comment>
<dbReference type="GO" id="GO:0008053">
    <property type="term" value="P:mitochondrial fusion"/>
    <property type="evidence" value="ECO:0007669"/>
    <property type="project" value="TreeGrafter"/>
</dbReference>
<dbReference type="GO" id="GO:0003924">
    <property type="term" value="F:GTPase activity"/>
    <property type="evidence" value="ECO:0007669"/>
    <property type="project" value="InterPro"/>
</dbReference>
<feature type="domain" description="Dynamin N-terminal" evidence="7">
    <location>
        <begin position="143"/>
        <end position="317"/>
    </location>
</feature>
<dbReference type="Pfam" id="PF00350">
    <property type="entry name" value="Dynamin_N"/>
    <property type="match status" value="1"/>
</dbReference>
<dbReference type="SUPFAM" id="SSF52540">
    <property type="entry name" value="P-loop containing nucleoside triphosphate hydrolases"/>
    <property type="match status" value="1"/>
</dbReference>
<dbReference type="PANTHER" id="PTHR10465:SF0">
    <property type="entry name" value="SARCALUMENIN"/>
    <property type="match status" value="1"/>
</dbReference>
<accession>A0A094JWQ7</accession>
<dbReference type="InterPro" id="IPR045063">
    <property type="entry name" value="Dynamin_N"/>
</dbReference>
<keyword evidence="2" id="KW-0547">Nucleotide-binding</keyword>
<dbReference type="InterPro" id="IPR027417">
    <property type="entry name" value="P-loop_NTPase"/>
</dbReference>
<protein>
    <recommendedName>
        <fullName evidence="7">Dynamin N-terminal domain-containing protein</fullName>
    </recommendedName>
</protein>
<dbReference type="RefSeq" id="WP_037443754.1">
    <property type="nucleotide sequence ID" value="NZ_JPEO01000011.1"/>
</dbReference>
<dbReference type="GO" id="GO:0016020">
    <property type="term" value="C:membrane"/>
    <property type="evidence" value="ECO:0007669"/>
    <property type="project" value="UniProtKB-SubCell"/>
</dbReference>
<name>A0A094JWQ7_9GAMM</name>
<evidence type="ECO:0000256" key="1">
    <source>
        <dbReference type="ARBA" id="ARBA00004370"/>
    </source>
</evidence>
<evidence type="ECO:0000256" key="4">
    <source>
        <dbReference type="ARBA" id="ARBA00023134"/>
    </source>
</evidence>
<dbReference type="Proteomes" id="UP000029264">
    <property type="component" value="Unassembled WGS sequence"/>
</dbReference>
<keyword evidence="9" id="KW-1185">Reference proteome</keyword>
<evidence type="ECO:0000256" key="3">
    <source>
        <dbReference type="ARBA" id="ARBA00022801"/>
    </source>
</evidence>
<keyword evidence="6" id="KW-0175">Coiled coil</keyword>
<organism evidence="8 9">
    <name type="scientific">Shewanella mangrovi</name>
    <dbReference type="NCBI Taxonomy" id="1515746"/>
    <lineage>
        <taxon>Bacteria</taxon>
        <taxon>Pseudomonadati</taxon>
        <taxon>Pseudomonadota</taxon>
        <taxon>Gammaproteobacteria</taxon>
        <taxon>Alteromonadales</taxon>
        <taxon>Shewanellaceae</taxon>
        <taxon>Shewanella</taxon>
    </lineage>
</organism>
<dbReference type="STRING" id="1515746.HR45_13630"/>
<dbReference type="AlphaFoldDB" id="A0A094JWQ7"/>
<dbReference type="eggNOG" id="COG0699">
    <property type="taxonomic scope" value="Bacteria"/>
</dbReference>
<dbReference type="PANTHER" id="PTHR10465">
    <property type="entry name" value="TRANSMEMBRANE GTPASE FZO1"/>
    <property type="match status" value="1"/>
</dbReference>
<evidence type="ECO:0000313" key="8">
    <source>
        <dbReference type="EMBL" id="KFZ36841.1"/>
    </source>
</evidence>
<dbReference type="OrthoDB" id="9816479at2"/>
<comment type="subcellular location">
    <subcellularLocation>
        <location evidence="1">Membrane</location>
    </subcellularLocation>
</comment>
<sequence length="762" mass="87236">MNHIAVTHNPFLVETDFLINGLVPSESSNINAYSTKRLQLWVEKFFYDLKELFNGHSDFLLEFTGVEADFNDIEAAASKAIQDGMCIELKFNPVAPAEERLDKIKALMARVEEKSPKFSEYVANSDIRTQQDYDEALNNDFDVYVVATMSSGKSTFINAILGQDLLPAANEATTATIAHIFDDKTKDTDFYGERFDRNDDLIERQDVIVLETMKIWNKDPETKSIKLSGNIRAIKENNNVRLVLTDTPGPNNSQDPEHQRTTLGFIQDSKRNPLIIYVLNATQLGTNDDSHLLKLVADIMSKGGKQSKDRFLFVVNKMDMFDPERGENIEETLGRVKSYLQENGIHDPNIYPVSSRMAYLLRKNGGLTRAEHKDSYCIADLLLEEPSMDFSQYMSVSTKVRSDMQDKALHDEALRDKTMSRALLNSGLPGVEAVIDEYISKYSFPMRLNRAYLAMTAAIERGMQEAELMKQLETDENALSQLQTEIKSLKAHRDQCFSTHAYKEKIQQEGRDLPLEVHNDLNELECGVYEHIRDLGDKFVGEAAPNEVKDKLENVSKELQFAFNRVINEYELAFEHSQVIIKNGLLQEYQHHVASLFPESRALELPAFQSLKNSIAAISLNIELNRNEVLSRRVVTGYRTESAAVFYKPWTWLDEKLVAEYENEEFVDLQDLWKERVTIVRSEFEVLKNNAIQRIKDDKDKLIDNYLAFLESEFSTKFDEILEDLNIKATNQTIREQAIAQAKADLQEIHALKHELDNILQF</sequence>
<evidence type="ECO:0000313" key="9">
    <source>
        <dbReference type="Proteomes" id="UP000029264"/>
    </source>
</evidence>
<proteinExistence type="predicted"/>
<keyword evidence="3" id="KW-0378">Hydrolase</keyword>
<evidence type="ECO:0000256" key="6">
    <source>
        <dbReference type="SAM" id="Coils"/>
    </source>
</evidence>
<reference evidence="8 9" key="1">
    <citation type="submission" date="2014-06" db="EMBL/GenBank/DDBJ databases">
        <title>Shewanella sp. YQH10.</title>
        <authorList>
            <person name="Liu Y."/>
            <person name="Zeng R."/>
        </authorList>
    </citation>
    <scope>NUCLEOTIDE SEQUENCE [LARGE SCALE GENOMIC DNA]</scope>
    <source>
        <strain evidence="8 9">YQH10</strain>
    </source>
</reference>
<evidence type="ECO:0000256" key="5">
    <source>
        <dbReference type="ARBA" id="ARBA00023136"/>
    </source>
</evidence>
<evidence type="ECO:0000256" key="2">
    <source>
        <dbReference type="ARBA" id="ARBA00022741"/>
    </source>
</evidence>
<feature type="coiled-coil region" evidence="6">
    <location>
        <begin position="465"/>
        <end position="492"/>
    </location>
</feature>
<dbReference type="Gene3D" id="3.40.50.300">
    <property type="entry name" value="P-loop containing nucleotide triphosphate hydrolases"/>
    <property type="match status" value="1"/>
</dbReference>
<gene>
    <name evidence="8" type="ORF">HR45_13630</name>
</gene>
<dbReference type="InterPro" id="IPR027094">
    <property type="entry name" value="Mitofusin_fam"/>
</dbReference>
<keyword evidence="5" id="KW-0472">Membrane</keyword>
<dbReference type="GO" id="GO:0005525">
    <property type="term" value="F:GTP binding"/>
    <property type="evidence" value="ECO:0007669"/>
    <property type="project" value="UniProtKB-KW"/>
</dbReference>